<evidence type="ECO:0000313" key="6">
    <source>
        <dbReference type="Proteomes" id="UP000887574"/>
    </source>
</evidence>
<keyword evidence="2 5" id="KW-0812">Transmembrane</keyword>
<keyword evidence="6" id="KW-1185">Reference proteome</keyword>
<protein>
    <submittedName>
        <fullName evidence="7">Fukutin</fullName>
    </submittedName>
</protein>
<evidence type="ECO:0000256" key="2">
    <source>
        <dbReference type="ARBA" id="ARBA00022692"/>
    </source>
</evidence>
<evidence type="ECO:0000256" key="5">
    <source>
        <dbReference type="SAM" id="Phobius"/>
    </source>
</evidence>
<evidence type="ECO:0000256" key="3">
    <source>
        <dbReference type="ARBA" id="ARBA00022989"/>
    </source>
</evidence>
<feature type="transmembrane region" description="Helical" evidence="5">
    <location>
        <begin position="12"/>
        <end position="33"/>
    </location>
</feature>
<dbReference type="PANTHER" id="PTHR15407">
    <property type="entry name" value="FUKUTIN-RELATED"/>
    <property type="match status" value="1"/>
</dbReference>
<dbReference type="WBParaSite" id="jg3492">
    <property type="protein sequence ID" value="jg3492"/>
    <property type="gene ID" value="jg3492"/>
</dbReference>
<dbReference type="Proteomes" id="UP000887574">
    <property type="component" value="Unplaced"/>
</dbReference>
<sequence length="375" mass="43442">MNKFLLLIRRILLYSYKWIFLLILFSCAIVLIVKSTRQSTKENVYLNLGNILFDQDCLKSIQQAKNITCQFPVTIATDKEDLLKNESVFSQIQLVKINENISNYMLLAAGKTKKAFFRFETKLISPEQLFGKNRSIPNKFNLRVPVHIQDFFEADKNSKFLDCHPTLNRSMPWYTKRTIPIMFSARIAEFLEILSLFSVSGFLFNGSLLGWRRECSIIPHTQDVDIAMFANQHSSALLNFFKQSDKFKLIHMLGKPEDSFELSVAVDGIKIDLFYLYDVPGGNTSYTSSMRIPQRQQLKAIYPKVKGICKGDLHGHLVSLPCNVEELLKADYGNWQEDVPTSQYIWDKTSQNLEYGKVHTEEEFKELYHPYFNCC</sequence>
<evidence type="ECO:0000256" key="4">
    <source>
        <dbReference type="ARBA" id="ARBA00023136"/>
    </source>
</evidence>
<keyword evidence="4 5" id="KW-0472">Membrane</keyword>
<evidence type="ECO:0000256" key="1">
    <source>
        <dbReference type="ARBA" id="ARBA00004167"/>
    </source>
</evidence>
<accession>A0A915EBA9</accession>
<proteinExistence type="predicted"/>
<dbReference type="InterPro" id="IPR009644">
    <property type="entry name" value="FKTN/MNN4/W02B3.4-1"/>
</dbReference>
<organism evidence="6 7">
    <name type="scientific">Ditylenchus dipsaci</name>
    <dbReference type="NCBI Taxonomy" id="166011"/>
    <lineage>
        <taxon>Eukaryota</taxon>
        <taxon>Metazoa</taxon>
        <taxon>Ecdysozoa</taxon>
        <taxon>Nematoda</taxon>
        <taxon>Chromadorea</taxon>
        <taxon>Rhabditida</taxon>
        <taxon>Tylenchina</taxon>
        <taxon>Tylenchomorpha</taxon>
        <taxon>Sphaerularioidea</taxon>
        <taxon>Anguinidae</taxon>
        <taxon>Anguininae</taxon>
        <taxon>Ditylenchus</taxon>
    </lineage>
</organism>
<reference evidence="7" key="1">
    <citation type="submission" date="2022-11" db="UniProtKB">
        <authorList>
            <consortium name="WormBaseParasite"/>
        </authorList>
    </citation>
    <scope>IDENTIFICATION</scope>
</reference>
<keyword evidence="3 5" id="KW-1133">Transmembrane helix</keyword>
<dbReference type="GO" id="GO:0016020">
    <property type="term" value="C:membrane"/>
    <property type="evidence" value="ECO:0007669"/>
    <property type="project" value="UniProtKB-SubCell"/>
</dbReference>
<name>A0A915EBA9_9BILA</name>
<comment type="subcellular location">
    <subcellularLocation>
        <location evidence="1">Membrane</location>
        <topology evidence="1">Single-pass membrane protein</topology>
    </subcellularLocation>
</comment>
<dbReference type="AlphaFoldDB" id="A0A915EBA9"/>
<evidence type="ECO:0000313" key="7">
    <source>
        <dbReference type="WBParaSite" id="jg3492"/>
    </source>
</evidence>
<dbReference type="PANTHER" id="PTHR15407:SF28">
    <property type="entry name" value="RIBITOL-5-PHOSPHATE TRANSFERASE FKTN"/>
    <property type="match status" value="1"/>
</dbReference>